<sequence>MDALACPQCGTDMVARSLGRTHVDQCPEGHGVFLRRTALGELIDAENAWHSDSGPHTAPLPRITADMHAPPPSPPRAPAWVATLFDD</sequence>
<reference evidence="3 4" key="1">
    <citation type="submission" date="2019-01" db="EMBL/GenBank/DDBJ databases">
        <title>Nocardioides guangzhouensis sp. nov., an actinobacterium isolated from soil.</title>
        <authorList>
            <person name="Fu Y."/>
            <person name="Cai Y."/>
            <person name="Lin Z."/>
            <person name="Chen P."/>
        </authorList>
    </citation>
    <scope>NUCLEOTIDE SEQUENCE [LARGE SCALE GENOMIC DNA]</scope>
    <source>
        <strain evidence="3 4">130</strain>
    </source>
</reference>
<dbReference type="InterPro" id="IPR027392">
    <property type="entry name" value="TF_Znf"/>
</dbReference>
<dbReference type="RefSeq" id="WP_134715756.1">
    <property type="nucleotide sequence ID" value="NZ_SDKM01000008.1"/>
</dbReference>
<dbReference type="OrthoDB" id="9814037at2"/>
<accession>A0A4V1XZK8</accession>
<keyword evidence="4" id="KW-1185">Reference proteome</keyword>
<organism evidence="3 4">
    <name type="scientific">Nocardioides guangzhouensis</name>
    <dbReference type="NCBI Taxonomy" id="2497878"/>
    <lineage>
        <taxon>Bacteria</taxon>
        <taxon>Bacillati</taxon>
        <taxon>Actinomycetota</taxon>
        <taxon>Actinomycetes</taxon>
        <taxon>Propionibacteriales</taxon>
        <taxon>Nocardioidaceae</taxon>
        <taxon>Nocardioides</taxon>
    </lineage>
</organism>
<evidence type="ECO:0000313" key="4">
    <source>
        <dbReference type="Proteomes" id="UP000295198"/>
    </source>
</evidence>
<comment type="caution">
    <text evidence="3">The sequence shown here is derived from an EMBL/GenBank/DDBJ whole genome shotgun (WGS) entry which is preliminary data.</text>
</comment>
<proteinExistence type="predicted"/>
<gene>
    <name evidence="3" type="ORF">EKO23_07475</name>
</gene>
<name>A0A4V1XZK8_9ACTN</name>
<feature type="domain" description="Transcription factor zinc-finger" evidence="2">
    <location>
        <begin position="6"/>
        <end position="44"/>
    </location>
</feature>
<evidence type="ECO:0000313" key="3">
    <source>
        <dbReference type="EMBL" id="RYP87099.1"/>
    </source>
</evidence>
<dbReference type="Pfam" id="PF13453">
    <property type="entry name" value="Zn_ribbon_TFIIB"/>
    <property type="match status" value="1"/>
</dbReference>
<dbReference type="Proteomes" id="UP000295198">
    <property type="component" value="Unassembled WGS sequence"/>
</dbReference>
<dbReference type="AlphaFoldDB" id="A0A4V1XZK8"/>
<feature type="region of interest" description="Disordered" evidence="1">
    <location>
        <begin position="50"/>
        <end position="77"/>
    </location>
</feature>
<evidence type="ECO:0000256" key="1">
    <source>
        <dbReference type="SAM" id="MobiDB-lite"/>
    </source>
</evidence>
<protein>
    <recommendedName>
        <fullName evidence="2">Transcription factor zinc-finger domain-containing protein</fullName>
    </recommendedName>
</protein>
<evidence type="ECO:0000259" key="2">
    <source>
        <dbReference type="Pfam" id="PF13453"/>
    </source>
</evidence>
<dbReference type="EMBL" id="SDKM01000008">
    <property type="protein sequence ID" value="RYP87099.1"/>
    <property type="molecule type" value="Genomic_DNA"/>
</dbReference>